<gene>
    <name evidence="1" type="ORF">J2S11_001667</name>
</gene>
<dbReference type="Proteomes" id="UP001235840">
    <property type="component" value="Unassembled WGS sequence"/>
</dbReference>
<comment type="caution">
    <text evidence="1">The sequence shown here is derived from an EMBL/GenBank/DDBJ whole genome shotgun (WGS) entry which is preliminary data.</text>
</comment>
<dbReference type="RefSeq" id="WP_343834558.1">
    <property type="nucleotide sequence ID" value="NZ_BAAADK010000011.1"/>
</dbReference>
<accession>A0ABT9VXQ7</accession>
<evidence type="ECO:0000313" key="2">
    <source>
        <dbReference type="Proteomes" id="UP001235840"/>
    </source>
</evidence>
<protein>
    <submittedName>
        <fullName evidence="1">Uncharacterized protein</fullName>
    </submittedName>
</protein>
<dbReference type="EMBL" id="JAUSTY010000005">
    <property type="protein sequence ID" value="MDQ0165766.1"/>
    <property type="molecule type" value="Genomic_DNA"/>
</dbReference>
<sequence length="123" mass="14441">MIKVILTLILLVGCSEEKKIVGYWVGESVSQVEGIVEENELLEFNYLGVFKDEMILKYFYYTTQDDQLVMVFGENEKRVGYELMEGNHIVINEKLYDIELNRSRMIIRNENNTEMNFVKGDAR</sequence>
<name>A0ABT9VXQ7_9BACI</name>
<reference evidence="1 2" key="1">
    <citation type="submission" date="2023-07" db="EMBL/GenBank/DDBJ databases">
        <title>Genomic Encyclopedia of Type Strains, Phase IV (KMG-IV): sequencing the most valuable type-strain genomes for metagenomic binning, comparative biology and taxonomic classification.</title>
        <authorList>
            <person name="Goeker M."/>
        </authorList>
    </citation>
    <scope>NUCLEOTIDE SEQUENCE [LARGE SCALE GENOMIC DNA]</scope>
    <source>
        <strain evidence="1 2">DSM 12751</strain>
    </source>
</reference>
<proteinExistence type="predicted"/>
<keyword evidence="2" id="KW-1185">Reference proteome</keyword>
<organism evidence="1 2">
    <name type="scientific">Caldalkalibacillus horti</name>
    <dbReference type="NCBI Taxonomy" id="77523"/>
    <lineage>
        <taxon>Bacteria</taxon>
        <taxon>Bacillati</taxon>
        <taxon>Bacillota</taxon>
        <taxon>Bacilli</taxon>
        <taxon>Bacillales</taxon>
        <taxon>Bacillaceae</taxon>
        <taxon>Caldalkalibacillus</taxon>
    </lineage>
</organism>
<evidence type="ECO:0000313" key="1">
    <source>
        <dbReference type="EMBL" id="MDQ0165766.1"/>
    </source>
</evidence>